<comment type="caution">
    <text evidence="1">The sequence shown here is derived from an EMBL/GenBank/DDBJ whole genome shotgun (WGS) entry which is preliminary data.</text>
</comment>
<sequence length="269" mass="30672">AMNAQYCSAHKLIPYKLVFGQLPYCNTNLIDILEGQESVNNNALVSENSESTIASEISSISSETIESDLSEKYFEESQEFDNKIQEINSDIEEAHDISNNITQEIYNNLASSLYDSEIGECSKNILGPEIIEIPSPSTNLTCSSFEQHETVRQSAILNIKRNRELIRSRMEDKYKIKCNRTFEIGEFVKIRIPDIDKNKMSQRSLPCKILQKKTNIDSYQVACQYGILENWYLASEIEPLGTLDYPSLNVVPLNKFISLRQASFKQNTE</sequence>
<name>A0ACA9LPS9_9GLOM</name>
<accession>A0ACA9LPS9</accession>
<evidence type="ECO:0000313" key="2">
    <source>
        <dbReference type="Proteomes" id="UP000789366"/>
    </source>
</evidence>
<keyword evidence="2" id="KW-1185">Reference proteome</keyword>
<dbReference type="EMBL" id="CAJVPW010004317">
    <property type="protein sequence ID" value="CAG8538565.1"/>
    <property type="molecule type" value="Genomic_DNA"/>
</dbReference>
<protein>
    <submittedName>
        <fullName evidence="1">8514_t:CDS:1</fullName>
    </submittedName>
</protein>
<evidence type="ECO:0000313" key="1">
    <source>
        <dbReference type="EMBL" id="CAG8538565.1"/>
    </source>
</evidence>
<organism evidence="1 2">
    <name type="scientific">Cetraspora pellucida</name>
    <dbReference type="NCBI Taxonomy" id="1433469"/>
    <lineage>
        <taxon>Eukaryota</taxon>
        <taxon>Fungi</taxon>
        <taxon>Fungi incertae sedis</taxon>
        <taxon>Mucoromycota</taxon>
        <taxon>Glomeromycotina</taxon>
        <taxon>Glomeromycetes</taxon>
        <taxon>Diversisporales</taxon>
        <taxon>Gigasporaceae</taxon>
        <taxon>Cetraspora</taxon>
    </lineage>
</organism>
<gene>
    <name evidence="1" type="ORF">SPELUC_LOCUS4695</name>
</gene>
<dbReference type="Proteomes" id="UP000789366">
    <property type="component" value="Unassembled WGS sequence"/>
</dbReference>
<proteinExistence type="predicted"/>
<feature type="non-terminal residue" evidence="1">
    <location>
        <position position="1"/>
    </location>
</feature>
<reference evidence="1" key="1">
    <citation type="submission" date="2021-06" db="EMBL/GenBank/DDBJ databases">
        <authorList>
            <person name="Kallberg Y."/>
            <person name="Tangrot J."/>
            <person name="Rosling A."/>
        </authorList>
    </citation>
    <scope>NUCLEOTIDE SEQUENCE</scope>
    <source>
        <strain evidence="1">28 12/20/2015</strain>
    </source>
</reference>